<evidence type="ECO:0008006" key="3">
    <source>
        <dbReference type="Google" id="ProtNLM"/>
    </source>
</evidence>
<evidence type="ECO:0000313" key="1">
    <source>
        <dbReference type="EMBL" id="RUO62399.1"/>
    </source>
</evidence>
<dbReference type="Proteomes" id="UP000288361">
    <property type="component" value="Unassembled WGS sequence"/>
</dbReference>
<dbReference type="EMBL" id="PIQA01000012">
    <property type="protein sequence ID" value="RUO62399.1"/>
    <property type="molecule type" value="Genomic_DNA"/>
</dbReference>
<name>A0A432YN24_9GAMM</name>
<organism evidence="1 2">
    <name type="scientific">Idiomarina piscisalsi</name>
    <dbReference type="NCBI Taxonomy" id="1096243"/>
    <lineage>
        <taxon>Bacteria</taxon>
        <taxon>Pseudomonadati</taxon>
        <taxon>Pseudomonadota</taxon>
        <taxon>Gammaproteobacteria</taxon>
        <taxon>Alteromonadales</taxon>
        <taxon>Idiomarinaceae</taxon>
        <taxon>Idiomarina</taxon>
    </lineage>
</organism>
<gene>
    <name evidence="1" type="ORF">CWI73_10165</name>
</gene>
<proteinExistence type="predicted"/>
<protein>
    <recommendedName>
        <fullName evidence="3">Toxin HicA</fullName>
    </recommendedName>
</protein>
<sequence>MRRHPNKEIQAAIDFALVYGWRFIPSRGHAFGRLKCSKGHRQHQLSVWSTPKNPKTHAQRIVKQVMVCEESI</sequence>
<dbReference type="AlphaFoldDB" id="A0A432YN24"/>
<comment type="caution">
    <text evidence="1">The sequence shown here is derived from an EMBL/GenBank/DDBJ whole genome shotgun (WGS) entry which is preliminary data.</text>
</comment>
<accession>A0A432YN24</accession>
<reference evidence="1 2" key="1">
    <citation type="journal article" date="2011" name="Front. Microbiol.">
        <title>Genomic signatures of strain selection and enhancement in Bacillus atrophaeus var. globigii, a historical biowarfare simulant.</title>
        <authorList>
            <person name="Gibbons H.S."/>
            <person name="Broomall S.M."/>
            <person name="McNew L.A."/>
            <person name="Daligault H."/>
            <person name="Chapman C."/>
            <person name="Bruce D."/>
            <person name="Karavis M."/>
            <person name="Krepps M."/>
            <person name="McGregor P.A."/>
            <person name="Hong C."/>
            <person name="Park K.H."/>
            <person name="Akmal A."/>
            <person name="Feldman A."/>
            <person name="Lin J.S."/>
            <person name="Chang W.E."/>
            <person name="Higgs B.W."/>
            <person name="Demirev P."/>
            <person name="Lindquist J."/>
            <person name="Liem A."/>
            <person name="Fochler E."/>
            <person name="Read T.D."/>
            <person name="Tapia R."/>
            <person name="Johnson S."/>
            <person name="Bishop-Lilly K.A."/>
            <person name="Detter C."/>
            <person name="Han C."/>
            <person name="Sozhamannan S."/>
            <person name="Rosenzweig C.N."/>
            <person name="Skowronski E.W."/>
        </authorList>
    </citation>
    <scope>NUCLEOTIDE SEQUENCE [LARGE SCALE GENOMIC DNA]</scope>
    <source>
        <strain evidence="1 2">TPS4-2</strain>
    </source>
</reference>
<evidence type="ECO:0000313" key="2">
    <source>
        <dbReference type="Proteomes" id="UP000288361"/>
    </source>
</evidence>